<accession>A0ABU8S5H0</accession>
<organism evidence="3 4">
    <name type="scientific">Novosphingobium aquae</name>
    <dbReference type="NCBI Taxonomy" id="3133435"/>
    <lineage>
        <taxon>Bacteria</taxon>
        <taxon>Pseudomonadati</taxon>
        <taxon>Pseudomonadota</taxon>
        <taxon>Alphaproteobacteria</taxon>
        <taxon>Sphingomonadales</taxon>
        <taxon>Sphingomonadaceae</taxon>
        <taxon>Novosphingobium</taxon>
    </lineage>
</organism>
<keyword evidence="1" id="KW-0472">Membrane</keyword>
<evidence type="ECO:0000256" key="1">
    <source>
        <dbReference type="SAM" id="Phobius"/>
    </source>
</evidence>
<proteinExistence type="predicted"/>
<name>A0ABU8S5H0_9SPHN</name>
<dbReference type="Proteomes" id="UP001379235">
    <property type="component" value="Unassembled WGS sequence"/>
</dbReference>
<dbReference type="EMBL" id="JBBHJY010000001">
    <property type="protein sequence ID" value="MEJ6008784.1"/>
    <property type="molecule type" value="Genomic_DNA"/>
</dbReference>
<feature type="domain" description="Peptidase S26" evidence="2">
    <location>
        <begin position="26"/>
        <end position="177"/>
    </location>
</feature>
<keyword evidence="4" id="KW-1185">Reference proteome</keyword>
<sequence length="181" mass="19519">MAPVDTLRLPSWIGRQVARVPRLALFVGVGAGALALAATSRFAENHALMINASPSLPYWAIWLDRTDTPARGDLIVFMPPRSDLVTRHFGAKPQPFGKRVLGVAGDRVTEKDRAFFVNGVAVARAKAASRLGEPLPLGPTGTIPKDCYFVGSEHKDGFDSRYAAIGWICRSQVIGVGRPVL</sequence>
<evidence type="ECO:0000313" key="4">
    <source>
        <dbReference type="Proteomes" id="UP001379235"/>
    </source>
</evidence>
<evidence type="ECO:0000259" key="2">
    <source>
        <dbReference type="Pfam" id="PF10502"/>
    </source>
</evidence>
<reference evidence="3 4" key="1">
    <citation type="submission" date="2024-03" db="EMBL/GenBank/DDBJ databases">
        <authorList>
            <person name="Jo J.-H."/>
        </authorList>
    </citation>
    <scope>NUCLEOTIDE SEQUENCE [LARGE SCALE GENOMIC DNA]</scope>
    <source>
        <strain evidence="3 4">AS3R-12</strain>
    </source>
</reference>
<keyword evidence="1" id="KW-1133">Transmembrane helix</keyword>
<feature type="transmembrane region" description="Helical" evidence="1">
    <location>
        <begin position="20"/>
        <end position="39"/>
    </location>
</feature>
<protein>
    <submittedName>
        <fullName evidence="3">S26 family signal peptidase</fullName>
    </submittedName>
</protein>
<dbReference type="InterPro" id="IPR036286">
    <property type="entry name" value="LexA/Signal_pep-like_sf"/>
</dbReference>
<dbReference type="RefSeq" id="WP_339964408.1">
    <property type="nucleotide sequence ID" value="NZ_JBBHJY010000001.1"/>
</dbReference>
<dbReference type="InterPro" id="IPR019533">
    <property type="entry name" value="Peptidase_S26"/>
</dbReference>
<keyword evidence="1" id="KW-0812">Transmembrane</keyword>
<evidence type="ECO:0000313" key="3">
    <source>
        <dbReference type="EMBL" id="MEJ6008784.1"/>
    </source>
</evidence>
<dbReference type="Pfam" id="PF10502">
    <property type="entry name" value="Peptidase_S26"/>
    <property type="match status" value="1"/>
</dbReference>
<comment type="caution">
    <text evidence="3">The sequence shown here is derived from an EMBL/GenBank/DDBJ whole genome shotgun (WGS) entry which is preliminary data.</text>
</comment>
<gene>
    <name evidence="3" type="ORF">WG900_02510</name>
</gene>
<dbReference type="Gene3D" id="2.10.109.10">
    <property type="entry name" value="Umud Fragment, subunit A"/>
    <property type="match status" value="1"/>
</dbReference>
<dbReference type="SUPFAM" id="SSF51306">
    <property type="entry name" value="LexA/Signal peptidase"/>
    <property type="match status" value="1"/>
</dbReference>